<protein>
    <submittedName>
        <fullName evidence="1">Uncharacterized protein</fullName>
    </submittedName>
</protein>
<evidence type="ECO:0000313" key="2">
    <source>
        <dbReference type="Proteomes" id="UP001178507"/>
    </source>
</evidence>
<organism evidence="1 2">
    <name type="scientific">Effrenium voratum</name>
    <dbReference type="NCBI Taxonomy" id="2562239"/>
    <lineage>
        <taxon>Eukaryota</taxon>
        <taxon>Sar</taxon>
        <taxon>Alveolata</taxon>
        <taxon>Dinophyceae</taxon>
        <taxon>Suessiales</taxon>
        <taxon>Symbiodiniaceae</taxon>
        <taxon>Effrenium</taxon>
    </lineage>
</organism>
<sequence length="195" mass="20558">MGCQTAPMSVEDMLPKRGLRVAIFGSTQFYGADSQDLCQALGQKLAQRCANEVVLLTGANAVVQEVISRNFHQALGGEARIFHLAPRDFKCPWDFGKVLVAGEDMMERRKILAQSAHVAITVEGGPGTSDEIKNAQAVGVPVLPVARTGGASSSEFASCAKPAHVTDAQWALLSDTSVPVDTTASAIAEMVASML</sequence>
<reference evidence="1" key="1">
    <citation type="submission" date="2023-08" db="EMBL/GenBank/DDBJ databases">
        <authorList>
            <person name="Chen Y."/>
            <person name="Shah S."/>
            <person name="Dougan E. K."/>
            <person name="Thang M."/>
            <person name="Chan C."/>
        </authorList>
    </citation>
    <scope>NUCLEOTIDE SEQUENCE</scope>
</reference>
<name>A0AA36MQ69_9DINO</name>
<evidence type="ECO:0000313" key="1">
    <source>
        <dbReference type="EMBL" id="CAJ1376200.1"/>
    </source>
</evidence>
<dbReference type="Proteomes" id="UP001178507">
    <property type="component" value="Unassembled WGS sequence"/>
</dbReference>
<dbReference type="AlphaFoldDB" id="A0AA36MQ69"/>
<dbReference type="EMBL" id="CAUJNA010000369">
    <property type="protein sequence ID" value="CAJ1376200.1"/>
    <property type="molecule type" value="Genomic_DNA"/>
</dbReference>
<keyword evidence="2" id="KW-1185">Reference proteome</keyword>
<dbReference type="InterPro" id="IPR041164">
    <property type="entry name" value="LDcluster4"/>
</dbReference>
<comment type="caution">
    <text evidence="1">The sequence shown here is derived from an EMBL/GenBank/DDBJ whole genome shotgun (WGS) entry which is preliminary data.</text>
</comment>
<dbReference type="Gene3D" id="3.40.50.450">
    <property type="match status" value="1"/>
</dbReference>
<proteinExistence type="predicted"/>
<dbReference type="SUPFAM" id="SSF102405">
    <property type="entry name" value="MCP/YpsA-like"/>
    <property type="match status" value="1"/>
</dbReference>
<accession>A0AA36MQ69</accession>
<dbReference type="Pfam" id="PF18306">
    <property type="entry name" value="LDcluster4"/>
    <property type="match status" value="1"/>
</dbReference>
<gene>
    <name evidence="1" type="ORF">EVOR1521_LOCUS5318</name>
</gene>